<reference evidence="2" key="1">
    <citation type="submission" date="2022-11" db="UniProtKB">
        <authorList>
            <consortium name="WormBaseParasite"/>
        </authorList>
    </citation>
    <scope>IDENTIFICATION</scope>
</reference>
<name>A0AC34FCS3_9BILA</name>
<dbReference type="Proteomes" id="UP000887579">
    <property type="component" value="Unplaced"/>
</dbReference>
<sequence>METKSCFICCTLMLLVLSSTNVHANEDSRNGDAKFALSESSSQPIRAKRGFLKSALKGAAIGAAAGGIYHFVKKG</sequence>
<accession>A0AC34FCS3</accession>
<proteinExistence type="predicted"/>
<evidence type="ECO:0000313" key="1">
    <source>
        <dbReference type="Proteomes" id="UP000887579"/>
    </source>
</evidence>
<organism evidence="1 2">
    <name type="scientific">Panagrolaimus sp. ES5</name>
    <dbReference type="NCBI Taxonomy" id="591445"/>
    <lineage>
        <taxon>Eukaryota</taxon>
        <taxon>Metazoa</taxon>
        <taxon>Ecdysozoa</taxon>
        <taxon>Nematoda</taxon>
        <taxon>Chromadorea</taxon>
        <taxon>Rhabditida</taxon>
        <taxon>Tylenchina</taxon>
        <taxon>Panagrolaimomorpha</taxon>
        <taxon>Panagrolaimoidea</taxon>
        <taxon>Panagrolaimidae</taxon>
        <taxon>Panagrolaimus</taxon>
    </lineage>
</organism>
<protein>
    <submittedName>
        <fullName evidence="2">Uncharacterized protein</fullName>
    </submittedName>
</protein>
<dbReference type="WBParaSite" id="ES5_v2.g14750.t1">
    <property type="protein sequence ID" value="ES5_v2.g14750.t1"/>
    <property type="gene ID" value="ES5_v2.g14750"/>
</dbReference>
<evidence type="ECO:0000313" key="2">
    <source>
        <dbReference type="WBParaSite" id="ES5_v2.g14750.t1"/>
    </source>
</evidence>